<feature type="binding site" evidence="3">
    <location>
        <position position="342"/>
    </location>
    <ligand>
        <name>CTP</name>
        <dbReference type="ChEBI" id="CHEBI:37563"/>
    </ligand>
</feature>
<keyword evidence="3 4" id="KW-0288">FMN</keyword>
<keyword evidence="2 3" id="KW-0456">Lyase</keyword>
<evidence type="ECO:0000313" key="7">
    <source>
        <dbReference type="EMBL" id="MBD1427822.1"/>
    </source>
</evidence>
<feature type="binding site" evidence="3">
    <location>
        <position position="289"/>
    </location>
    <ligand>
        <name>CTP</name>
        <dbReference type="ChEBI" id="CHEBI:37563"/>
    </ligand>
</feature>
<name>A0ABR7Y937_9SPHI</name>
<feature type="domain" description="Flavoprotein" evidence="5">
    <location>
        <begin position="6"/>
        <end position="179"/>
    </location>
</feature>
<comment type="pathway">
    <text evidence="3 4">Cofactor biosynthesis; coenzyme A biosynthesis; CoA from (R)-pantothenate: step 3/5.</text>
</comment>
<dbReference type="SUPFAM" id="SSF102645">
    <property type="entry name" value="CoaB-like"/>
    <property type="match status" value="1"/>
</dbReference>
<dbReference type="EMBL" id="JACNYK010000008">
    <property type="protein sequence ID" value="MBD1427822.1"/>
    <property type="molecule type" value="Genomic_DNA"/>
</dbReference>
<dbReference type="PANTHER" id="PTHR14359">
    <property type="entry name" value="HOMO-OLIGOMERIC FLAVIN CONTAINING CYS DECARBOXYLASE FAMILY"/>
    <property type="match status" value="1"/>
</dbReference>
<evidence type="ECO:0000256" key="3">
    <source>
        <dbReference type="HAMAP-Rule" id="MF_02225"/>
    </source>
</evidence>
<dbReference type="Gene3D" id="3.40.50.1950">
    <property type="entry name" value="Flavin prenyltransferase-like"/>
    <property type="match status" value="1"/>
</dbReference>
<dbReference type="EC" id="6.3.2.5" evidence="3"/>
<dbReference type="GO" id="GO:0004632">
    <property type="term" value="F:phosphopantothenate--cysteine ligase activity"/>
    <property type="evidence" value="ECO:0007669"/>
    <property type="project" value="UniProtKB-EC"/>
</dbReference>
<keyword evidence="3" id="KW-0460">Magnesium</keyword>
<feature type="binding site" evidence="3">
    <location>
        <position position="279"/>
    </location>
    <ligand>
        <name>CTP</name>
        <dbReference type="ChEBI" id="CHEBI:37563"/>
    </ligand>
</feature>
<dbReference type="InterPro" id="IPR007085">
    <property type="entry name" value="DNA/pantothenate-metab_flavo_C"/>
</dbReference>
<dbReference type="Pfam" id="PF02441">
    <property type="entry name" value="Flavoprotein"/>
    <property type="match status" value="1"/>
</dbReference>
<dbReference type="InterPro" id="IPR003382">
    <property type="entry name" value="Flavoprotein"/>
</dbReference>
<dbReference type="Pfam" id="PF04127">
    <property type="entry name" value="DFP"/>
    <property type="match status" value="1"/>
</dbReference>
<dbReference type="NCBIfam" id="TIGR00521">
    <property type="entry name" value="coaBC_dfp"/>
    <property type="match status" value="1"/>
</dbReference>
<feature type="domain" description="DNA/pantothenate metabolism flavoprotein C-terminal" evidence="6">
    <location>
        <begin position="186"/>
        <end position="394"/>
    </location>
</feature>
<organism evidence="7 8">
    <name type="scientific">Sphingobacterium arenae</name>
    <dbReference type="NCBI Taxonomy" id="1280598"/>
    <lineage>
        <taxon>Bacteria</taxon>
        <taxon>Pseudomonadati</taxon>
        <taxon>Bacteroidota</taxon>
        <taxon>Sphingobacteriia</taxon>
        <taxon>Sphingobacteriales</taxon>
        <taxon>Sphingobacteriaceae</taxon>
        <taxon>Sphingobacterium</taxon>
    </lineage>
</organism>
<comment type="catalytic activity">
    <reaction evidence="3 4">
        <text>N-[(R)-4-phosphopantothenoyl]-L-cysteine + H(+) = (R)-4'-phosphopantetheine + CO2</text>
        <dbReference type="Rhea" id="RHEA:16793"/>
        <dbReference type="ChEBI" id="CHEBI:15378"/>
        <dbReference type="ChEBI" id="CHEBI:16526"/>
        <dbReference type="ChEBI" id="CHEBI:59458"/>
        <dbReference type="ChEBI" id="CHEBI:61723"/>
        <dbReference type="EC" id="4.1.1.36"/>
    </reaction>
</comment>
<dbReference type="EC" id="4.1.1.36" evidence="3"/>
<proteinExistence type="inferred from homology"/>
<feature type="region of interest" description="Phosphopantothenate--cysteine ligase" evidence="3">
    <location>
        <begin position="191"/>
        <end position="403"/>
    </location>
</feature>
<comment type="catalytic activity">
    <reaction evidence="3 4">
        <text>(R)-4'-phosphopantothenate + L-cysteine + CTP = N-[(R)-4-phosphopantothenoyl]-L-cysteine + CMP + diphosphate + H(+)</text>
        <dbReference type="Rhea" id="RHEA:19397"/>
        <dbReference type="ChEBI" id="CHEBI:10986"/>
        <dbReference type="ChEBI" id="CHEBI:15378"/>
        <dbReference type="ChEBI" id="CHEBI:33019"/>
        <dbReference type="ChEBI" id="CHEBI:35235"/>
        <dbReference type="ChEBI" id="CHEBI:37563"/>
        <dbReference type="ChEBI" id="CHEBI:59458"/>
        <dbReference type="ChEBI" id="CHEBI:60377"/>
        <dbReference type="EC" id="6.3.2.5"/>
    </reaction>
</comment>
<feature type="binding site" evidence="3">
    <location>
        <position position="324"/>
    </location>
    <ligand>
        <name>CTP</name>
        <dbReference type="ChEBI" id="CHEBI:37563"/>
    </ligand>
</feature>
<comment type="cofactor">
    <cofactor evidence="3">
        <name>Mg(2+)</name>
        <dbReference type="ChEBI" id="CHEBI:18420"/>
    </cofactor>
</comment>
<dbReference type="Gene3D" id="3.40.50.10300">
    <property type="entry name" value="CoaB-like"/>
    <property type="match status" value="1"/>
</dbReference>
<dbReference type="InterPro" id="IPR036551">
    <property type="entry name" value="Flavin_trans-like"/>
</dbReference>
<dbReference type="InterPro" id="IPR035929">
    <property type="entry name" value="CoaB-like_sf"/>
</dbReference>
<dbReference type="HAMAP" id="MF_02225">
    <property type="entry name" value="CoaBC"/>
    <property type="match status" value="1"/>
</dbReference>
<dbReference type="PANTHER" id="PTHR14359:SF6">
    <property type="entry name" value="PHOSPHOPANTOTHENOYLCYSTEINE DECARBOXYLASE"/>
    <property type="match status" value="1"/>
</dbReference>
<evidence type="ECO:0000256" key="1">
    <source>
        <dbReference type="ARBA" id="ARBA00022793"/>
    </source>
</evidence>
<keyword evidence="3" id="KW-0511">Multifunctional enzyme</keyword>
<reference evidence="7 8" key="1">
    <citation type="submission" date="2020-08" db="EMBL/GenBank/DDBJ databases">
        <title>Sphingobacterium sp. DN00404 isolated from aquaculture water.</title>
        <authorList>
            <person name="Zhang M."/>
        </authorList>
    </citation>
    <scope>NUCLEOTIDE SEQUENCE [LARGE SCALE GENOMIC DNA]</scope>
    <source>
        <strain evidence="7 8">KCTC 32294</strain>
    </source>
</reference>
<feature type="region of interest" description="Phosphopantothenoylcysteine decarboxylase" evidence="3">
    <location>
        <begin position="1"/>
        <end position="190"/>
    </location>
</feature>
<evidence type="ECO:0000313" key="8">
    <source>
        <dbReference type="Proteomes" id="UP000606494"/>
    </source>
</evidence>
<comment type="similarity">
    <text evidence="3 4">In the N-terminal section; belongs to the HFCD (homo-oligomeric flavin containing Cys decarboxylase) superfamily.</text>
</comment>
<comment type="function">
    <text evidence="4">Catalyzes two steps in the biosynthesis of coenzyme A. In the first step cysteine is conjugated to 4'-phosphopantothenate to form 4-phosphopantothenoylcysteine, in the latter compound is decarboxylated to form 4'-phosphopantotheine.</text>
</comment>
<keyword evidence="3 4" id="KW-0436">Ligase</keyword>
<evidence type="ECO:0000259" key="5">
    <source>
        <dbReference type="Pfam" id="PF02441"/>
    </source>
</evidence>
<comment type="similarity">
    <text evidence="3 4">In the C-terminal section; belongs to the PPC synthetase family.</text>
</comment>
<comment type="caution">
    <text evidence="3">Lacks conserved residue(s) required for the propagation of feature annotation.</text>
</comment>
<comment type="pathway">
    <text evidence="3 4">Cofactor biosynthesis; coenzyme A biosynthesis; CoA from (R)-pantothenate: step 2/5.</text>
</comment>
<evidence type="ECO:0000256" key="4">
    <source>
        <dbReference type="RuleBase" id="RU364078"/>
    </source>
</evidence>
<dbReference type="InterPro" id="IPR005252">
    <property type="entry name" value="CoaBC"/>
</dbReference>
<keyword evidence="3" id="KW-0479">Metal-binding</keyword>
<accession>A0ABR7Y937</accession>
<keyword evidence="1 3" id="KW-0210">Decarboxylase</keyword>
<dbReference type="GO" id="GO:0004633">
    <property type="term" value="F:phosphopantothenoylcysteine decarboxylase activity"/>
    <property type="evidence" value="ECO:0007669"/>
    <property type="project" value="UniProtKB-EC"/>
</dbReference>
<evidence type="ECO:0000259" key="6">
    <source>
        <dbReference type="Pfam" id="PF04127"/>
    </source>
</evidence>
<dbReference type="SUPFAM" id="SSF52507">
    <property type="entry name" value="Homo-oligomeric flavin-containing Cys decarboxylases, HFCD"/>
    <property type="match status" value="1"/>
</dbReference>
<gene>
    <name evidence="3 7" type="primary">coaBC</name>
    <name evidence="7" type="ORF">H8B17_19755</name>
</gene>
<evidence type="ECO:0000256" key="2">
    <source>
        <dbReference type="ARBA" id="ARBA00023239"/>
    </source>
</evidence>
<comment type="cofactor">
    <cofactor evidence="3">
        <name>FMN</name>
        <dbReference type="ChEBI" id="CHEBI:58210"/>
    </cofactor>
    <text evidence="3">Binds 1 FMN per subunit.</text>
</comment>
<sequence length="403" mass="43626">MSLKGKNIVIGVCGGIAAYKVASLIRLLVKENANVQVIMTPDAREFITPLTLATLSKHPVLSDYINRHTETWNNHVELGLRADLLLIAPATANTLSKMAHGTCDNLLLATYLSAKCPVMFAPAMDLDMWLHPTTQGNVKRLLSFGNILIAPGNGELASGLIGEGRLAEPEEIQQRIQQFFHNSSPLKGKNVLVSAGPTHEAIDPVRFIGNHSSGKMGYAIASALQSMGATVTLVSGPTQLPTPPEVNRHDVTSAQEMLEACSIYFEKSDIIVMSAAVADYTPVETAIQKIKKSDTNIEITLKKTTDILATLGKRKTDKQTLVGFALETENALQNAQDKLKRKNLDYIVLNSMQDEGAGFAGDTNKVTIIDRSGEIKEFGLKSKKEVANDIAAIINFHQVAINS</sequence>
<dbReference type="Proteomes" id="UP000606494">
    <property type="component" value="Unassembled WGS sequence"/>
</dbReference>
<dbReference type="RefSeq" id="WP_190310964.1">
    <property type="nucleotide sequence ID" value="NZ_JACNYK010000008.1"/>
</dbReference>
<feature type="binding site" evidence="3">
    <location>
        <position position="338"/>
    </location>
    <ligand>
        <name>CTP</name>
        <dbReference type="ChEBI" id="CHEBI:37563"/>
    </ligand>
</feature>
<comment type="caution">
    <text evidence="7">The sequence shown here is derived from an EMBL/GenBank/DDBJ whole genome shotgun (WGS) entry which is preliminary data.</text>
</comment>
<keyword evidence="8" id="KW-1185">Reference proteome</keyword>
<protein>
    <recommendedName>
        <fullName evidence="3">Coenzyme A biosynthesis bifunctional protein CoaBC</fullName>
    </recommendedName>
    <alternativeName>
        <fullName evidence="3">DNA/pantothenate metabolism flavoprotein</fullName>
    </alternativeName>
    <alternativeName>
        <fullName evidence="3">Phosphopantothenoylcysteine synthetase/decarboxylase</fullName>
        <shortName evidence="3">PPCS-PPCDC</shortName>
    </alternativeName>
    <domain>
        <recommendedName>
            <fullName evidence="3">Phosphopantothenoylcysteine decarboxylase</fullName>
            <shortName evidence="3">PPC decarboxylase</shortName>
            <shortName evidence="3">PPC-DC</shortName>
            <ecNumber evidence="3">4.1.1.36</ecNumber>
        </recommendedName>
        <alternativeName>
            <fullName evidence="3">CoaC</fullName>
        </alternativeName>
    </domain>
    <domain>
        <recommendedName>
            <fullName evidence="3">Phosphopantothenate--cysteine ligase</fullName>
            <ecNumber evidence="3">6.3.2.5</ecNumber>
        </recommendedName>
        <alternativeName>
            <fullName evidence="3">CoaB</fullName>
        </alternativeName>
        <alternativeName>
            <fullName evidence="3">Phosphopantothenoylcysteine synthetase</fullName>
            <shortName evidence="3">PPC synthetase</shortName>
            <shortName evidence="3">PPC-S</shortName>
        </alternativeName>
    </domain>
</protein>
<keyword evidence="3 4" id="KW-0285">Flavoprotein</keyword>
<comment type="function">
    <text evidence="3">Catalyzes two sequential steps in the biosynthesis of coenzyme A. In the first step cysteine is conjugated to 4'-phosphopantothenate to form 4-phosphopantothenoylcysteine. In the second step the latter compound is decarboxylated to form 4'-phosphopantotheine.</text>
</comment>